<dbReference type="Proteomes" id="UP001229421">
    <property type="component" value="Unassembled WGS sequence"/>
</dbReference>
<dbReference type="PANTHER" id="PTHR33924:SF1">
    <property type="entry name" value="DNA-DIRECTED RNA POLYMERASE SUBUNIT BETA"/>
    <property type="match status" value="1"/>
</dbReference>
<dbReference type="EMBL" id="JAUHHV010000001">
    <property type="protein sequence ID" value="KAK1441388.1"/>
    <property type="molecule type" value="Genomic_DNA"/>
</dbReference>
<dbReference type="PANTHER" id="PTHR33924">
    <property type="entry name" value="CATION-TRANSPORTING ATPASE"/>
    <property type="match status" value="1"/>
</dbReference>
<gene>
    <name evidence="1" type="ORF">QVD17_07238</name>
</gene>
<organism evidence="1 2">
    <name type="scientific">Tagetes erecta</name>
    <name type="common">African marigold</name>
    <dbReference type="NCBI Taxonomy" id="13708"/>
    <lineage>
        <taxon>Eukaryota</taxon>
        <taxon>Viridiplantae</taxon>
        <taxon>Streptophyta</taxon>
        <taxon>Embryophyta</taxon>
        <taxon>Tracheophyta</taxon>
        <taxon>Spermatophyta</taxon>
        <taxon>Magnoliopsida</taxon>
        <taxon>eudicotyledons</taxon>
        <taxon>Gunneridae</taxon>
        <taxon>Pentapetalae</taxon>
        <taxon>asterids</taxon>
        <taxon>campanulids</taxon>
        <taxon>Asterales</taxon>
        <taxon>Asteraceae</taxon>
        <taxon>Asteroideae</taxon>
        <taxon>Heliantheae alliance</taxon>
        <taxon>Tageteae</taxon>
        <taxon>Tagetes</taxon>
    </lineage>
</organism>
<proteinExistence type="predicted"/>
<dbReference type="AlphaFoldDB" id="A0AAD8LHF7"/>
<reference evidence="1" key="1">
    <citation type="journal article" date="2023" name="bioRxiv">
        <title>Improved chromosome-level genome assembly for marigold (Tagetes erecta).</title>
        <authorList>
            <person name="Jiang F."/>
            <person name="Yuan L."/>
            <person name="Wang S."/>
            <person name="Wang H."/>
            <person name="Xu D."/>
            <person name="Wang A."/>
            <person name="Fan W."/>
        </authorList>
    </citation>
    <scope>NUCLEOTIDE SEQUENCE</scope>
    <source>
        <strain evidence="1">WSJ</strain>
        <tissue evidence="1">Leaf</tissue>
    </source>
</reference>
<sequence length="317" mass="35038">MSRETPSDGAYKTRSALEDVTNQPGKRGFCLISSSDVQSGDEGFHFAKKECHRADNFNKENNNDEIAECVLRPHSYSVINSMKENISDNISKILCEIKMSCPPGVRQNANDVVSDSYQPTHLVQTIPLDESGSDVIVEDERTDSAVIPQIASNETVENNLGVNDGNDASLDILDSSKDEYLDWPESQESKCGFDSCIGQKGDGLSSAGIDMIKACSCSVCTKAVCIWSDLHYQDIKGRIAAIKKSQKEAAVLVNRNRRDVARNLEKFSNLESDLAGRWTSLFLHMAEIFVREGTQLEKNLSTLKEIIDDCKTGLEKN</sequence>
<accession>A0AAD8LHF7</accession>
<evidence type="ECO:0000313" key="2">
    <source>
        <dbReference type="Proteomes" id="UP001229421"/>
    </source>
</evidence>
<comment type="caution">
    <text evidence="1">The sequence shown here is derived from an EMBL/GenBank/DDBJ whole genome shotgun (WGS) entry which is preliminary data.</text>
</comment>
<keyword evidence="2" id="KW-1185">Reference proteome</keyword>
<evidence type="ECO:0000313" key="1">
    <source>
        <dbReference type="EMBL" id="KAK1441388.1"/>
    </source>
</evidence>
<protein>
    <submittedName>
        <fullName evidence="1">Uncharacterized protein</fullName>
    </submittedName>
</protein>
<name>A0AAD8LHF7_TARER</name>